<evidence type="ECO:0000313" key="3">
    <source>
        <dbReference type="EMBL" id="CAE0442373.1"/>
    </source>
</evidence>
<feature type="compositionally biased region" description="Polar residues" evidence="1">
    <location>
        <begin position="322"/>
        <end position="336"/>
    </location>
</feature>
<evidence type="ECO:0000256" key="1">
    <source>
        <dbReference type="SAM" id="MobiDB-lite"/>
    </source>
</evidence>
<name>A0A6S8E6Z0_9STRA</name>
<feature type="region of interest" description="Disordered" evidence="1">
    <location>
        <begin position="322"/>
        <end position="392"/>
    </location>
</feature>
<dbReference type="EMBL" id="HBIN01016421">
    <property type="protein sequence ID" value="CAE0442373.1"/>
    <property type="molecule type" value="Transcribed_RNA"/>
</dbReference>
<accession>A0A6S8E6Z0</accession>
<protein>
    <submittedName>
        <fullName evidence="3">Uncharacterized protein</fullName>
    </submittedName>
</protein>
<feature type="compositionally biased region" description="Low complexity" evidence="1">
    <location>
        <begin position="337"/>
        <end position="372"/>
    </location>
</feature>
<feature type="compositionally biased region" description="Polar residues" evidence="1">
    <location>
        <begin position="378"/>
        <end position="392"/>
    </location>
</feature>
<organism evidence="3">
    <name type="scientific">Aplanochytrium stocchinoi</name>
    <dbReference type="NCBI Taxonomy" id="215587"/>
    <lineage>
        <taxon>Eukaryota</taxon>
        <taxon>Sar</taxon>
        <taxon>Stramenopiles</taxon>
        <taxon>Bigyra</taxon>
        <taxon>Labyrinthulomycetes</taxon>
        <taxon>Thraustochytrida</taxon>
        <taxon>Thraustochytriidae</taxon>
        <taxon>Aplanochytrium</taxon>
    </lineage>
</organism>
<evidence type="ECO:0000313" key="2">
    <source>
        <dbReference type="EMBL" id="CAE0442372.1"/>
    </source>
</evidence>
<gene>
    <name evidence="2" type="ORF">ASTO00021_LOCUS12483</name>
    <name evidence="3" type="ORF">ASTO00021_LOCUS12484</name>
</gene>
<proteinExistence type="predicted"/>
<dbReference type="AlphaFoldDB" id="A0A6S8E6Z0"/>
<sequence>MANSAPNIHDFIGNADELIGFNSISDFTGSLKNVQFESKSREEWENFRNKIRAILTMMALHVDDDYRSHHFTSCMDLQDDTHRFGDLTAEGILLSIFQTHCAGKAAKSIQSTIEDIHLGAYDKLCTVYSILDATNSGSAQGTIAADKLNTAKRQRDQSIQDFNKDYFNLYEEYERQGRSKDVQTCIQDYCNAVIGNEKQYSEIILNTIQNWTEAVQRAAHSNLQQAQTALQEVIERRWKDGVIPITQAQSIGFSAQQQSTKNYNRNQNFNNNSRVKACSHCGKQGCRPGPQCQAQGKICKGCGKLNHFKRCCRLYQQPGNSTGNNQRNSGATYQSRNYRGQPQQQRLQQPRWNNQQQQPYMQQQQPWRQGYQAPFFTGGTSSLSSAHIQDCN</sequence>
<dbReference type="EMBL" id="HBIN01016420">
    <property type="protein sequence ID" value="CAE0442372.1"/>
    <property type="molecule type" value="Transcribed_RNA"/>
</dbReference>
<reference evidence="3" key="1">
    <citation type="submission" date="2021-01" db="EMBL/GenBank/DDBJ databases">
        <authorList>
            <person name="Corre E."/>
            <person name="Pelletier E."/>
            <person name="Niang G."/>
            <person name="Scheremetjew M."/>
            <person name="Finn R."/>
            <person name="Kale V."/>
            <person name="Holt S."/>
            <person name="Cochrane G."/>
            <person name="Meng A."/>
            <person name="Brown T."/>
            <person name="Cohen L."/>
        </authorList>
    </citation>
    <scope>NUCLEOTIDE SEQUENCE</scope>
    <source>
        <strain evidence="3">GSBS06</strain>
    </source>
</reference>